<reference evidence="2 3" key="1">
    <citation type="journal article" date="2021" name="Plant Biotechnol. J.">
        <title>Multi-omics assisted identification of the key and species-specific regulatory components of drought-tolerant mechanisms in Gossypium stocksii.</title>
        <authorList>
            <person name="Yu D."/>
            <person name="Ke L."/>
            <person name="Zhang D."/>
            <person name="Wu Y."/>
            <person name="Sun Y."/>
            <person name="Mei J."/>
            <person name="Sun J."/>
            <person name="Sun Y."/>
        </authorList>
    </citation>
    <scope>NUCLEOTIDE SEQUENCE [LARGE SCALE GENOMIC DNA]</scope>
    <source>
        <strain evidence="3">cv. E1</strain>
        <tissue evidence="2">Leaf</tissue>
    </source>
</reference>
<evidence type="ECO:0000313" key="2">
    <source>
        <dbReference type="EMBL" id="KAH1038365.1"/>
    </source>
</evidence>
<comment type="caution">
    <text evidence="2">The sequence shown here is derived from an EMBL/GenBank/DDBJ whole genome shotgun (WGS) entry which is preliminary data.</text>
</comment>
<dbReference type="EMBL" id="JAIQCV010000012">
    <property type="protein sequence ID" value="KAH1038365.1"/>
    <property type="molecule type" value="Genomic_DNA"/>
</dbReference>
<feature type="region of interest" description="Disordered" evidence="1">
    <location>
        <begin position="1"/>
        <end position="61"/>
    </location>
</feature>
<name>A0A9D3ZHE7_9ROSI</name>
<accession>A0A9D3ZHE7</accession>
<protein>
    <submittedName>
        <fullName evidence="2">Uncharacterized protein</fullName>
    </submittedName>
</protein>
<proteinExistence type="predicted"/>
<sequence length="210" mass="23430">MTVAEPMVKLGLGKDKLESSKSEDKGVCEKNHKEDDDGNGNGKALRLGSSARGVEAKEAESEKKPVECFLYHGLHRLRKCSKKFIIEGDDGADKKPKKLGLSKEKVEAKRAKRSKKEVTNVRLLSNLRENVTMKIVKLGPMRLNLSKATELAESSTKLSPMEEVSLTSDLEEEATMQTLKLGSMRLISIDTSEELPPLKIWVVHQTSRKW</sequence>
<dbReference type="AlphaFoldDB" id="A0A9D3ZHE7"/>
<gene>
    <name evidence="2" type="ORF">J1N35_040108</name>
</gene>
<evidence type="ECO:0000256" key="1">
    <source>
        <dbReference type="SAM" id="MobiDB-lite"/>
    </source>
</evidence>
<feature type="compositionally biased region" description="Basic and acidic residues" evidence="1">
    <location>
        <begin position="12"/>
        <end position="35"/>
    </location>
</feature>
<dbReference type="Proteomes" id="UP000828251">
    <property type="component" value="Unassembled WGS sequence"/>
</dbReference>
<organism evidence="2 3">
    <name type="scientific">Gossypium stocksii</name>
    <dbReference type="NCBI Taxonomy" id="47602"/>
    <lineage>
        <taxon>Eukaryota</taxon>
        <taxon>Viridiplantae</taxon>
        <taxon>Streptophyta</taxon>
        <taxon>Embryophyta</taxon>
        <taxon>Tracheophyta</taxon>
        <taxon>Spermatophyta</taxon>
        <taxon>Magnoliopsida</taxon>
        <taxon>eudicotyledons</taxon>
        <taxon>Gunneridae</taxon>
        <taxon>Pentapetalae</taxon>
        <taxon>rosids</taxon>
        <taxon>malvids</taxon>
        <taxon>Malvales</taxon>
        <taxon>Malvaceae</taxon>
        <taxon>Malvoideae</taxon>
        <taxon>Gossypium</taxon>
    </lineage>
</organism>
<keyword evidence="3" id="KW-1185">Reference proteome</keyword>
<evidence type="ECO:0000313" key="3">
    <source>
        <dbReference type="Proteomes" id="UP000828251"/>
    </source>
</evidence>